<dbReference type="PROSITE" id="PS50231">
    <property type="entry name" value="RICIN_B_LECTIN"/>
    <property type="match status" value="1"/>
</dbReference>
<dbReference type="CDD" id="cd00161">
    <property type="entry name" value="beta-trefoil_Ricin-like"/>
    <property type="match status" value="1"/>
</dbReference>
<evidence type="ECO:0000259" key="2">
    <source>
        <dbReference type="PROSITE" id="PS51723"/>
    </source>
</evidence>
<evidence type="ECO:0000313" key="3">
    <source>
        <dbReference type="EMBL" id="CCV04227.1"/>
    </source>
</evidence>
<dbReference type="PANTHER" id="PTHR15730">
    <property type="entry name" value="EXPERIMENTAL AUTOIMMUNE PROSTATITIS ANTIGEN 2-RELATED"/>
    <property type="match status" value="1"/>
</dbReference>
<dbReference type="Pfam" id="PF13402">
    <property type="entry name" value="Peptidase_M60"/>
    <property type="match status" value="1"/>
</dbReference>
<dbReference type="eggNOG" id="COG3979">
    <property type="taxonomic scope" value="Bacteria"/>
</dbReference>
<feature type="chain" id="PRO_5004066068" description="Peptidase M60 domain-containing protein" evidence="1">
    <location>
        <begin position="27"/>
        <end position="623"/>
    </location>
</feature>
<comment type="caution">
    <text evidence="3">The sequence shown here is derived from an EMBL/GenBank/DDBJ whole genome shotgun (WGS) entry which is preliminary data.</text>
</comment>
<dbReference type="Gene3D" id="2.80.10.50">
    <property type="match status" value="1"/>
</dbReference>
<dbReference type="Gene3D" id="2.60.120.1250">
    <property type="entry name" value="Peptidase M60, enhancin-like domain 1"/>
    <property type="match status" value="1"/>
</dbReference>
<reference evidence="3 4" key="1">
    <citation type="submission" date="2013-02" db="EMBL/GenBank/DDBJ databases">
        <authorList>
            <person name="Genoscope - CEA"/>
        </authorList>
    </citation>
    <scope>NUCLEOTIDE SEQUENCE [LARGE SCALE GENOMIC DNA]</scope>
    <source>
        <strain evidence="3 4">STM 2683</strain>
    </source>
</reference>
<sequence length="623" mass="70001">MKTFIVSAAHLIAGLLLAAIVTAADAAEIPEGDYYIVAKHSYKALTAFEGKHGEIVLGQSARKSKDGPAQLWTITRATGETNDATYQIRSRRYGTYLAGGDEDENGNTRVVLEDEQSAGGWRFKPHLNSYGIELDDSGTTLNVRANERADDAQIIVYDASLDDNAQWLLYPAGNGDRPAAASAAVSEFDNLNKRYRLAPMPAAAPEANRLRRTKLMDDQPSGVFVKKGEAVSVTAEGLPRSPDGLTIMIGPMNSFYDERPQDDPQLVIAKQGRTDFTAKRDGLIYFRYVDSGFNAALPPIDVVIVRGGSSIPLYVKGKTSFEDWRKMLTDMPGAPFVEMISERVAITATRKVYMRAPQDDPVEILDTIEQILGWYDALSGLDGSSRLHRPSRLRMHYQQDTVTPAKVFDDGVYMYAGNYFMGVPGSNMGDLLDVNKLRQAWSIWHETGHMYQQEDWTWGEIVETTVNIYSLNAQAHFDHPSRLKERDDSTGKTPLDLAARYLARKTRDFDNEKQMRAIADDDDELWVRLVMFDQLRRGLGEDFYPKLHRYYREHPLDDANKQDTVKVQTFILRASTVANQDLTRFFSDWGLHIEQETADRLKRLNLPPADPQLSRVGLNVASR</sequence>
<evidence type="ECO:0000313" key="4">
    <source>
        <dbReference type="Proteomes" id="UP000012062"/>
    </source>
</evidence>
<dbReference type="STRING" id="1297569.MESS2_1240005"/>
<dbReference type="InterPro" id="IPR031161">
    <property type="entry name" value="Peptidase_M60_dom"/>
</dbReference>
<keyword evidence="4" id="KW-1185">Reference proteome</keyword>
<dbReference type="SMART" id="SM01276">
    <property type="entry name" value="M60-like"/>
    <property type="match status" value="1"/>
</dbReference>
<dbReference type="SUPFAM" id="SSF50370">
    <property type="entry name" value="Ricin B-like lectins"/>
    <property type="match status" value="1"/>
</dbReference>
<dbReference type="InterPro" id="IPR042279">
    <property type="entry name" value="Pep_M60_3"/>
</dbReference>
<accession>M5EIL4</accession>
<dbReference type="Gene3D" id="1.10.390.30">
    <property type="entry name" value="Peptidase M60, enhancin-like domain 3"/>
    <property type="match status" value="1"/>
</dbReference>
<name>M5EIL4_9HYPH</name>
<dbReference type="InterPro" id="IPR035992">
    <property type="entry name" value="Ricin_B-like_lectins"/>
</dbReference>
<dbReference type="PROSITE" id="PS51723">
    <property type="entry name" value="PEPTIDASE_M60"/>
    <property type="match status" value="1"/>
</dbReference>
<dbReference type="InterPro" id="IPR051244">
    <property type="entry name" value="TCAF"/>
</dbReference>
<feature type="domain" description="Peptidase M60" evidence="2">
    <location>
        <begin position="216"/>
        <end position="540"/>
    </location>
</feature>
<dbReference type="AlphaFoldDB" id="M5EIL4"/>
<evidence type="ECO:0000256" key="1">
    <source>
        <dbReference type="SAM" id="SignalP"/>
    </source>
</evidence>
<organism evidence="3 4">
    <name type="scientific">Mesorhizobium metallidurans STM 2683</name>
    <dbReference type="NCBI Taxonomy" id="1297569"/>
    <lineage>
        <taxon>Bacteria</taxon>
        <taxon>Pseudomonadati</taxon>
        <taxon>Pseudomonadota</taxon>
        <taxon>Alphaproteobacteria</taxon>
        <taxon>Hyphomicrobiales</taxon>
        <taxon>Phyllobacteriaceae</taxon>
        <taxon>Mesorhizobium</taxon>
    </lineage>
</organism>
<dbReference type="EMBL" id="CAUM01000029">
    <property type="protein sequence ID" value="CCV04227.1"/>
    <property type="molecule type" value="Genomic_DNA"/>
</dbReference>
<dbReference type="RefSeq" id="WP_008873207.1">
    <property type="nucleotide sequence ID" value="NZ_CAUM01000029.1"/>
</dbReference>
<proteinExistence type="predicted"/>
<gene>
    <name evidence="3" type="ORF">MESS2_1240005</name>
</gene>
<dbReference type="OrthoDB" id="3177623at2"/>
<dbReference type="Proteomes" id="UP000012062">
    <property type="component" value="Unassembled WGS sequence"/>
</dbReference>
<protein>
    <recommendedName>
        <fullName evidence="2">Peptidase M60 domain-containing protein</fullName>
    </recommendedName>
</protein>
<dbReference type="Gene3D" id="3.40.390.80">
    <property type="entry name" value="Peptidase M60, enhancin-like domain 2"/>
    <property type="match status" value="1"/>
</dbReference>
<dbReference type="PANTHER" id="PTHR15730:SF5">
    <property type="entry name" value="SI:CH211-210B2.2-RELATED"/>
    <property type="match status" value="1"/>
</dbReference>
<feature type="signal peptide" evidence="1">
    <location>
        <begin position="1"/>
        <end position="26"/>
    </location>
</feature>
<keyword evidence="1" id="KW-0732">Signal</keyword>